<reference evidence="7" key="1">
    <citation type="submission" date="2020-10" db="EMBL/GenBank/DDBJ databases">
        <title>Taxonomic study of unclassified bacteria belonging to the class Ktedonobacteria.</title>
        <authorList>
            <person name="Yabe S."/>
            <person name="Wang C.M."/>
            <person name="Zheng Y."/>
            <person name="Sakai Y."/>
            <person name="Cavaletti L."/>
            <person name="Monciardini P."/>
            <person name="Donadio S."/>
        </authorList>
    </citation>
    <scope>NUCLEOTIDE SEQUENCE</scope>
    <source>
        <strain evidence="7">ID150040</strain>
    </source>
</reference>
<dbReference type="SUPFAM" id="SSF48498">
    <property type="entry name" value="Tetracyclin repressor-like, C-terminal domain"/>
    <property type="match status" value="1"/>
</dbReference>
<dbReference type="PANTHER" id="PTHR30055">
    <property type="entry name" value="HTH-TYPE TRANSCRIPTIONAL REGULATOR RUTR"/>
    <property type="match status" value="1"/>
</dbReference>
<dbReference type="PROSITE" id="PS01081">
    <property type="entry name" value="HTH_TETR_1"/>
    <property type="match status" value="1"/>
</dbReference>
<proteinExistence type="predicted"/>
<dbReference type="InterPro" id="IPR009057">
    <property type="entry name" value="Homeodomain-like_sf"/>
</dbReference>
<keyword evidence="2" id="KW-0805">Transcription regulation</keyword>
<feature type="DNA-binding region" description="H-T-H motif" evidence="5">
    <location>
        <begin position="37"/>
        <end position="56"/>
    </location>
</feature>
<dbReference type="PRINTS" id="PR00455">
    <property type="entry name" value="HTHTETR"/>
</dbReference>
<dbReference type="Pfam" id="PF02909">
    <property type="entry name" value="TetR_C_1"/>
    <property type="match status" value="1"/>
</dbReference>
<dbReference type="InterPro" id="IPR036271">
    <property type="entry name" value="Tet_transcr_reg_TetR-rel_C_sf"/>
</dbReference>
<dbReference type="Proteomes" id="UP000597444">
    <property type="component" value="Unassembled WGS sequence"/>
</dbReference>
<keyword evidence="8" id="KW-1185">Reference proteome</keyword>
<dbReference type="GO" id="GO:0000976">
    <property type="term" value="F:transcription cis-regulatory region binding"/>
    <property type="evidence" value="ECO:0007669"/>
    <property type="project" value="TreeGrafter"/>
</dbReference>
<dbReference type="Gene3D" id="1.10.357.10">
    <property type="entry name" value="Tetracycline Repressor, domain 2"/>
    <property type="match status" value="1"/>
</dbReference>
<evidence type="ECO:0000256" key="3">
    <source>
        <dbReference type="ARBA" id="ARBA00023125"/>
    </source>
</evidence>
<dbReference type="InterPro" id="IPR023772">
    <property type="entry name" value="DNA-bd_HTH_TetR-type_CS"/>
</dbReference>
<keyword evidence="4" id="KW-0804">Transcription</keyword>
<dbReference type="EMBL" id="BNJK01000002">
    <property type="protein sequence ID" value="GHO99425.1"/>
    <property type="molecule type" value="Genomic_DNA"/>
</dbReference>
<protein>
    <submittedName>
        <fullName evidence="7">TetR family transcriptional regulator</fullName>
    </submittedName>
</protein>
<dbReference type="InterPro" id="IPR050109">
    <property type="entry name" value="HTH-type_TetR-like_transc_reg"/>
</dbReference>
<dbReference type="PROSITE" id="PS50977">
    <property type="entry name" value="HTH_TETR_2"/>
    <property type="match status" value="1"/>
</dbReference>
<evidence type="ECO:0000313" key="7">
    <source>
        <dbReference type="EMBL" id="GHO99425.1"/>
    </source>
</evidence>
<evidence type="ECO:0000259" key="6">
    <source>
        <dbReference type="PROSITE" id="PS50977"/>
    </source>
</evidence>
<evidence type="ECO:0000256" key="5">
    <source>
        <dbReference type="PROSITE-ProRule" id="PRU00335"/>
    </source>
</evidence>
<dbReference type="PANTHER" id="PTHR30055:SF151">
    <property type="entry name" value="TRANSCRIPTIONAL REGULATORY PROTEIN"/>
    <property type="match status" value="1"/>
</dbReference>
<dbReference type="SUPFAM" id="SSF46689">
    <property type="entry name" value="Homeodomain-like"/>
    <property type="match status" value="1"/>
</dbReference>
<dbReference type="GO" id="GO:0046677">
    <property type="term" value="P:response to antibiotic"/>
    <property type="evidence" value="ECO:0007669"/>
    <property type="project" value="InterPro"/>
</dbReference>
<comment type="caution">
    <text evidence="7">The sequence shown here is derived from an EMBL/GenBank/DDBJ whole genome shotgun (WGS) entry which is preliminary data.</text>
</comment>
<evidence type="ECO:0000256" key="2">
    <source>
        <dbReference type="ARBA" id="ARBA00023015"/>
    </source>
</evidence>
<organism evidence="7 8">
    <name type="scientific">Reticulibacter mediterranei</name>
    <dbReference type="NCBI Taxonomy" id="2778369"/>
    <lineage>
        <taxon>Bacteria</taxon>
        <taxon>Bacillati</taxon>
        <taxon>Chloroflexota</taxon>
        <taxon>Ktedonobacteria</taxon>
        <taxon>Ktedonobacterales</taxon>
        <taxon>Reticulibacteraceae</taxon>
        <taxon>Reticulibacter</taxon>
    </lineage>
</organism>
<dbReference type="RefSeq" id="WP_220210070.1">
    <property type="nucleotide sequence ID" value="NZ_BNJK01000002.1"/>
</dbReference>
<gene>
    <name evidence="7" type="ORF">KSF_094730</name>
</gene>
<sequence length="228" mass="25772">MARDVEQAGRKQAHLKRETVVQAALNLLNDVGLEGLTMRRLADHLGVQVAALYWHFKNKQELLNAMADAMIADWGRDLPDDEDWAHRLQAGVQDLRRCLLAYRDGARVLADTYVAEENTLRCAEILCEILVQSGCPPASIFNAGWTMLYYVIGLTIEEQAFHTSVDSAYQRILAAALPSPQYPMLSMFQPYLENYDFDARFNYGLNLIIEGLRQESNKSMKEDGSAEQ</sequence>
<dbReference type="InterPro" id="IPR003012">
    <property type="entry name" value="Tet_transcr_reg_TetR"/>
</dbReference>
<keyword evidence="1" id="KW-0678">Repressor</keyword>
<dbReference type="GO" id="GO:0045892">
    <property type="term" value="P:negative regulation of DNA-templated transcription"/>
    <property type="evidence" value="ECO:0007669"/>
    <property type="project" value="InterPro"/>
</dbReference>
<dbReference type="InterPro" id="IPR004111">
    <property type="entry name" value="Repressor_TetR_C"/>
</dbReference>
<dbReference type="Pfam" id="PF00440">
    <property type="entry name" value="TetR_N"/>
    <property type="match status" value="1"/>
</dbReference>
<evidence type="ECO:0000256" key="4">
    <source>
        <dbReference type="ARBA" id="ARBA00023163"/>
    </source>
</evidence>
<dbReference type="Gene3D" id="1.10.10.60">
    <property type="entry name" value="Homeodomain-like"/>
    <property type="match status" value="1"/>
</dbReference>
<evidence type="ECO:0000256" key="1">
    <source>
        <dbReference type="ARBA" id="ARBA00022491"/>
    </source>
</evidence>
<evidence type="ECO:0000313" key="8">
    <source>
        <dbReference type="Proteomes" id="UP000597444"/>
    </source>
</evidence>
<dbReference type="InterPro" id="IPR001647">
    <property type="entry name" value="HTH_TetR"/>
</dbReference>
<dbReference type="AlphaFoldDB" id="A0A8J3IVT9"/>
<keyword evidence="3 5" id="KW-0238">DNA-binding</keyword>
<accession>A0A8J3IVT9</accession>
<name>A0A8J3IVT9_9CHLR</name>
<dbReference type="GO" id="GO:0003700">
    <property type="term" value="F:DNA-binding transcription factor activity"/>
    <property type="evidence" value="ECO:0007669"/>
    <property type="project" value="TreeGrafter"/>
</dbReference>
<dbReference type="PRINTS" id="PR00400">
    <property type="entry name" value="TETREPRESSOR"/>
</dbReference>
<feature type="domain" description="HTH tetR-type" evidence="6">
    <location>
        <begin position="14"/>
        <end position="74"/>
    </location>
</feature>